<feature type="compositionally biased region" description="Basic and acidic residues" evidence="6">
    <location>
        <begin position="227"/>
        <end position="238"/>
    </location>
</feature>
<dbReference type="Gene3D" id="3.10.50.40">
    <property type="match status" value="1"/>
</dbReference>
<dbReference type="InterPro" id="IPR001179">
    <property type="entry name" value="PPIase_FKBP_dom"/>
</dbReference>
<evidence type="ECO:0000259" key="7">
    <source>
        <dbReference type="PROSITE" id="PS50059"/>
    </source>
</evidence>
<dbReference type="PANTHER" id="PTHR43811:SF48">
    <property type="entry name" value="PEPTIDYL-PROLYL CIS-TRANS ISOMERASE FKBP43"/>
    <property type="match status" value="1"/>
</dbReference>
<name>A0AAW2XCE3_9LAMI</name>
<dbReference type="EMBL" id="JACGWN010000004">
    <property type="protein sequence ID" value="KAL0451250.1"/>
    <property type="molecule type" value="Genomic_DNA"/>
</dbReference>
<reference evidence="8" key="1">
    <citation type="submission" date="2020-06" db="EMBL/GenBank/DDBJ databases">
        <authorList>
            <person name="Li T."/>
            <person name="Hu X."/>
            <person name="Zhang T."/>
            <person name="Song X."/>
            <person name="Zhang H."/>
            <person name="Dai N."/>
            <person name="Sheng W."/>
            <person name="Hou X."/>
            <person name="Wei L."/>
        </authorList>
    </citation>
    <scope>NUCLEOTIDE SEQUENCE</scope>
    <source>
        <strain evidence="8">KEN1</strain>
        <tissue evidence="8">Leaf</tissue>
    </source>
</reference>
<comment type="catalytic activity">
    <reaction evidence="1 5">
        <text>[protein]-peptidylproline (omega=180) = [protein]-peptidylproline (omega=0)</text>
        <dbReference type="Rhea" id="RHEA:16237"/>
        <dbReference type="Rhea" id="RHEA-COMP:10747"/>
        <dbReference type="Rhea" id="RHEA-COMP:10748"/>
        <dbReference type="ChEBI" id="CHEBI:83833"/>
        <dbReference type="ChEBI" id="CHEBI:83834"/>
        <dbReference type="EC" id="5.2.1.8"/>
    </reaction>
</comment>
<dbReference type="AlphaFoldDB" id="A0AAW2XCE3"/>
<dbReference type="InterPro" id="IPR046357">
    <property type="entry name" value="PPIase_dom_sf"/>
</dbReference>
<feature type="compositionally biased region" description="Basic and acidic residues" evidence="6">
    <location>
        <begin position="51"/>
        <end position="69"/>
    </location>
</feature>
<evidence type="ECO:0000256" key="1">
    <source>
        <dbReference type="ARBA" id="ARBA00000971"/>
    </source>
</evidence>
<protein>
    <recommendedName>
        <fullName evidence="2 5">peptidylprolyl isomerase</fullName>
        <ecNumber evidence="2 5">5.2.1.8</ecNumber>
    </recommendedName>
</protein>
<reference evidence="8" key="2">
    <citation type="journal article" date="2024" name="Plant">
        <title>Genomic evolution and insights into agronomic trait innovations of Sesamum species.</title>
        <authorList>
            <person name="Miao H."/>
            <person name="Wang L."/>
            <person name="Qu L."/>
            <person name="Liu H."/>
            <person name="Sun Y."/>
            <person name="Le M."/>
            <person name="Wang Q."/>
            <person name="Wei S."/>
            <person name="Zheng Y."/>
            <person name="Lin W."/>
            <person name="Duan Y."/>
            <person name="Cao H."/>
            <person name="Xiong S."/>
            <person name="Wang X."/>
            <person name="Wei L."/>
            <person name="Li C."/>
            <person name="Ma Q."/>
            <person name="Ju M."/>
            <person name="Zhao R."/>
            <person name="Li G."/>
            <person name="Mu C."/>
            <person name="Tian Q."/>
            <person name="Mei H."/>
            <person name="Zhang T."/>
            <person name="Gao T."/>
            <person name="Zhang H."/>
        </authorList>
    </citation>
    <scope>NUCLEOTIDE SEQUENCE</scope>
    <source>
        <strain evidence="8">KEN1</strain>
    </source>
</reference>
<comment type="caution">
    <text evidence="8">The sequence shown here is derived from an EMBL/GenBank/DDBJ whole genome shotgun (WGS) entry which is preliminary data.</text>
</comment>
<feature type="domain" description="PPIase FKBP-type" evidence="7">
    <location>
        <begin position="309"/>
        <end position="356"/>
    </location>
</feature>
<evidence type="ECO:0000313" key="8">
    <source>
        <dbReference type="EMBL" id="KAL0451250.1"/>
    </source>
</evidence>
<keyword evidence="3 5" id="KW-0697">Rotamase</keyword>
<evidence type="ECO:0000256" key="5">
    <source>
        <dbReference type="PROSITE-ProRule" id="PRU00277"/>
    </source>
</evidence>
<feature type="non-terminal residue" evidence="8">
    <location>
        <position position="1"/>
    </location>
</feature>
<feature type="compositionally biased region" description="Basic and acidic residues" evidence="6">
    <location>
        <begin position="26"/>
        <end position="42"/>
    </location>
</feature>
<feature type="region of interest" description="Disordered" evidence="6">
    <location>
        <begin position="19"/>
        <end position="113"/>
    </location>
</feature>
<proteinExistence type="predicted"/>
<evidence type="ECO:0000256" key="2">
    <source>
        <dbReference type="ARBA" id="ARBA00013194"/>
    </source>
</evidence>
<feature type="region of interest" description="Disordered" evidence="6">
    <location>
        <begin position="209"/>
        <end position="238"/>
    </location>
</feature>
<evidence type="ECO:0000256" key="3">
    <source>
        <dbReference type="ARBA" id="ARBA00023110"/>
    </source>
</evidence>
<evidence type="ECO:0000256" key="4">
    <source>
        <dbReference type="ARBA" id="ARBA00023235"/>
    </source>
</evidence>
<sequence>TKKLRSKRLKKKFGLAFDQNDGLNASKHEAGDSHDCELKENEDVTEASCQRQRDTKVGEHKEISQHMEPQEVGDGNVKDWERENGECKDMMVRDDVKNSDTVGEEGTHTQRRSRPIIFNQMTLQMYHSQEEMMVIVDSLKNRGVVGDDETHSAENVCDHIQLNDSTIVCESDSESKKVNAIGLDISNKKDIPTHHDEAMIDADKITIRDTLPMDTQSKSKSKKRTLEKKETSKPKISKLEVESSSATSICNMEQNEGKLVVYEPHEEKAIVYKQDNVTEKRCEAQSLPNGLIIEELAKTDPHGKLALRGRKVRIHFTGMLKESGVVFGTSVGKNPCKFRLGDEEIMDGFNMGIDGMIQDLGISN</sequence>
<gene>
    <name evidence="8" type="ORF">Slati_1103100</name>
</gene>
<dbReference type="PANTHER" id="PTHR43811">
    <property type="entry name" value="FKBP-TYPE PEPTIDYL-PROLYL CIS-TRANS ISOMERASE FKPA"/>
    <property type="match status" value="1"/>
</dbReference>
<dbReference type="SUPFAM" id="SSF54534">
    <property type="entry name" value="FKBP-like"/>
    <property type="match status" value="1"/>
</dbReference>
<dbReference type="PROSITE" id="PS50059">
    <property type="entry name" value="FKBP_PPIASE"/>
    <property type="match status" value="1"/>
</dbReference>
<dbReference type="EC" id="5.2.1.8" evidence="2 5"/>
<dbReference type="Pfam" id="PF00254">
    <property type="entry name" value="FKBP_C"/>
    <property type="match status" value="1"/>
</dbReference>
<feature type="compositionally biased region" description="Basic and acidic residues" evidence="6">
    <location>
        <begin position="76"/>
        <end position="98"/>
    </location>
</feature>
<accession>A0AAW2XCE3</accession>
<evidence type="ECO:0000256" key="6">
    <source>
        <dbReference type="SAM" id="MobiDB-lite"/>
    </source>
</evidence>
<keyword evidence="4 5" id="KW-0413">Isomerase</keyword>
<organism evidence="8">
    <name type="scientific">Sesamum latifolium</name>
    <dbReference type="NCBI Taxonomy" id="2727402"/>
    <lineage>
        <taxon>Eukaryota</taxon>
        <taxon>Viridiplantae</taxon>
        <taxon>Streptophyta</taxon>
        <taxon>Embryophyta</taxon>
        <taxon>Tracheophyta</taxon>
        <taxon>Spermatophyta</taxon>
        <taxon>Magnoliopsida</taxon>
        <taxon>eudicotyledons</taxon>
        <taxon>Gunneridae</taxon>
        <taxon>Pentapetalae</taxon>
        <taxon>asterids</taxon>
        <taxon>lamiids</taxon>
        <taxon>Lamiales</taxon>
        <taxon>Pedaliaceae</taxon>
        <taxon>Sesamum</taxon>
    </lineage>
</organism>
<dbReference type="GO" id="GO:0003755">
    <property type="term" value="F:peptidyl-prolyl cis-trans isomerase activity"/>
    <property type="evidence" value="ECO:0007669"/>
    <property type="project" value="UniProtKB-KW"/>
</dbReference>